<feature type="region of interest" description="Disordered" evidence="5">
    <location>
        <begin position="339"/>
        <end position="376"/>
    </location>
</feature>
<dbReference type="InterPro" id="IPR015943">
    <property type="entry name" value="WD40/YVTN_repeat-like_dom_sf"/>
</dbReference>
<dbReference type="InterPro" id="IPR001680">
    <property type="entry name" value="WD40_rpt"/>
</dbReference>
<reference evidence="7" key="1">
    <citation type="journal article" date="2006" name="PLoS Biol.">
        <title>Macronuclear genome sequence of the ciliate Tetrahymena thermophila, a model eukaryote.</title>
        <authorList>
            <person name="Eisen J.A."/>
            <person name="Coyne R.S."/>
            <person name="Wu M."/>
            <person name="Wu D."/>
            <person name="Thiagarajan M."/>
            <person name="Wortman J.R."/>
            <person name="Badger J.H."/>
            <person name="Ren Q."/>
            <person name="Amedeo P."/>
            <person name="Jones K.M."/>
            <person name="Tallon L.J."/>
            <person name="Delcher A.L."/>
            <person name="Salzberg S.L."/>
            <person name="Silva J.C."/>
            <person name="Haas B.J."/>
            <person name="Majoros W.H."/>
            <person name="Farzad M."/>
            <person name="Carlton J.M."/>
            <person name="Smith R.K. Jr."/>
            <person name="Garg J."/>
            <person name="Pearlman R.E."/>
            <person name="Karrer K.M."/>
            <person name="Sun L."/>
            <person name="Manning G."/>
            <person name="Elde N.C."/>
            <person name="Turkewitz A.P."/>
            <person name="Asai D.J."/>
            <person name="Wilkes D.E."/>
            <person name="Wang Y."/>
            <person name="Cai H."/>
            <person name="Collins K."/>
            <person name="Stewart B.A."/>
            <person name="Lee S.R."/>
            <person name="Wilamowska K."/>
            <person name="Weinberg Z."/>
            <person name="Ruzzo W.L."/>
            <person name="Wloga D."/>
            <person name="Gaertig J."/>
            <person name="Frankel J."/>
            <person name="Tsao C.-C."/>
            <person name="Gorovsky M.A."/>
            <person name="Keeling P.J."/>
            <person name="Waller R.F."/>
            <person name="Patron N.J."/>
            <person name="Cherry J.M."/>
            <person name="Stover N.A."/>
            <person name="Krieger C.J."/>
            <person name="del Toro C."/>
            <person name="Ryder H.F."/>
            <person name="Williamson S.C."/>
            <person name="Barbeau R.A."/>
            <person name="Hamilton E.P."/>
            <person name="Orias E."/>
        </authorList>
    </citation>
    <scope>NUCLEOTIDE SEQUENCE [LARGE SCALE GENOMIC DNA]</scope>
    <source>
        <strain evidence="7">SB210</strain>
    </source>
</reference>
<dbReference type="AlphaFoldDB" id="I7MD87"/>
<dbReference type="Proteomes" id="UP000009168">
    <property type="component" value="Unassembled WGS sequence"/>
</dbReference>
<sequence>MKTRLKYGNSTSPKGKISLSKYYTCDIQGHENQPITSICVDKFCSKKGGVCHICVKNLHQSHEVMSYRGFLDAMRLLQREQADKGKHLNRHVSQEDLKDSYQKKLIYISIIENLQKFQKALQEQIFKYEEKLNELFSKYIPDNLVFQQNKHLAPISGWKPNNLQIISNMDYQNIAEHTNDPNKLIDMIDCRIIQNPQTAKAILQKLTEKYIQFTCNSNQYSSQSQFNNQSLQNGFNQNGIPQNNTPTVQLTTLFSNDNPNNINLKNLNTQKQIKDFKQQMQDKRNSLTDLGNLQIEKELTSNDQLEISNKYLYDNLKTHLKKIKITVSEFFQSILVEKPNISSPQNSPPRQQQIDTFKQNSESQSRSNSKNTINPYKTGMWKLHQQAIKDIVSLGKDFIANASQEKNIKIWDLKTGNQTCELEGHEKEVNQLDYFPKLGIIASCSNDKTVKLWKKGSNGKQWSNYATLKGHAESVRSVCFLTQHGILLSGGYDNVIRIWSIQALNQIQSFEQNHVVNCLVELEFNHFLSADGTNINIWELYQKQREPVRVIEAHESIIQQIIYDRQNQLIATASRDSTVKIWNSLSFELIKLLKEDMDVYTVCFIQEQEFQDQKLQVQQEQFKNQGLSTQVKDQEKYIQNKNIRSTRRNSYSGTEGSISINQSNQNTLDDTEKQQKEQNQIQNNRQTPKRKSRYLTPKHQTKLGNEYFYDSEDLKRQNDSQNNSRQNILSDQQQFQQQQLQDEQKQSQKDLQQQSQNSNSITNQKGDVIKLAVGLWSGGQKDEGSMHIWILQEKENRKFKVQGIDNGVTHIIQDLEKEKLISCHIDGKIRIFNKIV</sequence>
<dbReference type="RefSeq" id="XP_001033353.2">
    <property type="nucleotide sequence ID" value="XM_001033353.2"/>
</dbReference>
<feature type="compositionally biased region" description="Polar residues" evidence="5">
    <location>
        <begin position="639"/>
        <end position="668"/>
    </location>
</feature>
<feature type="repeat" description="WD" evidence="3">
    <location>
        <begin position="551"/>
        <end position="583"/>
    </location>
</feature>
<dbReference type="SMART" id="SM00320">
    <property type="entry name" value="WD40"/>
    <property type="match status" value="6"/>
</dbReference>
<protein>
    <submittedName>
        <fullName evidence="6">WD domain, G-beta repeat protein</fullName>
    </submittedName>
</protein>
<feature type="compositionally biased region" description="Low complexity" evidence="5">
    <location>
        <begin position="719"/>
        <end position="741"/>
    </location>
</feature>
<dbReference type="PROSITE" id="PS50082">
    <property type="entry name" value="WD_REPEATS_2"/>
    <property type="match status" value="3"/>
</dbReference>
<dbReference type="PRINTS" id="PR00320">
    <property type="entry name" value="GPROTEINBRPT"/>
</dbReference>
<keyword evidence="4" id="KW-0175">Coiled coil</keyword>
<dbReference type="EMBL" id="GG662536">
    <property type="protein sequence ID" value="EAR85690.2"/>
    <property type="molecule type" value="Genomic_DNA"/>
</dbReference>
<proteinExistence type="predicted"/>
<dbReference type="OrthoDB" id="431715at2759"/>
<feature type="repeat" description="WD" evidence="3">
    <location>
        <begin position="468"/>
        <end position="509"/>
    </location>
</feature>
<feature type="repeat" description="WD" evidence="3">
    <location>
        <begin position="422"/>
        <end position="454"/>
    </location>
</feature>
<evidence type="ECO:0000313" key="6">
    <source>
        <dbReference type="EMBL" id="EAR85690.2"/>
    </source>
</evidence>
<dbReference type="KEGG" id="tet:TTHERM_00420980"/>
<dbReference type="PANTHER" id="PTHR19879:SF9">
    <property type="entry name" value="TRANSCRIPTION INITIATION FACTOR TFIID SUBUNIT 5"/>
    <property type="match status" value="1"/>
</dbReference>
<organism evidence="6 7">
    <name type="scientific">Tetrahymena thermophila (strain SB210)</name>
    <dbReference type="NCBI Taxonomy" id="312017"/>
    <lineage>
        <taxon>Eukaryota</taxon>
        <taxon>Sar</taxon>
        <taxon>Alveolata</taxon>
        <taxon>Ciliophora</taxon>
        <taxon>Intramacronucleata</taxon>
        <taxon>Oligohymenophorea</taxon>
        <taxon>Hymenostomatida</taxon>
        <taxon>Tetrahymenina</taxon>
        <taxon>Tetrahymenidae</taxon>
        <taxon>Tetrahymena</taxon>
    </lineage>
</organism>
<dbReference type="Gene3D" id="2.130.10.10">
    <property type="entry name" value="YVTN repeat-like/Quinoprotein amine dehydrogenase"/>
    <property type="match status" value="2"/>
</dbReference>
<gene>
    <name evidence="6" type="ORF">TTHERM_00420980</name>
</gene>
<evidence type="ECO:0000256" key="5">
    <source>
        <dbReference type="SAM" id="MobiDB-lite"/>
    </source>
</evidence>
<dbReference type="InParanoid" id="I7MD87"/>
<feature type="region of interest" description="Disordered" evidence="5">
    <location>
        <begin position="638"/>
        <end position="763"/>
    </location>
</feature>
<evidence type="ECO:0000313" key="7">
    <source>
        <dbReference type="Proteomes" id="UP000009168"/>
    </source>
</evidence>
<dbReference type="InterPro" id="IPR020472">
    <property type="entry name" value="WD40_PAC1"/>
</dbReference>
<accession>I7MD87</accession>
<keyword evidence="2" id="KW-0677">Repeat</keyword>
<feature type="compositionally biased region" description="Low complexity" evidence="5">
    <location>
        <begin position="677"/>
        <end position="686"/>
    </location>
</feature>
<dbReference type="PROSITE" id="PS50294">
    <property type="entry name" value="WD_REPEATS_REGION"/>
    <property type="match status" value="3"/>
</dbReference>
<evidence type="ECO:0000256" key="1">
    <source>
        <dbReference type="ARBA" id="ARBA00022574"/>
    </source>
</evidence>
<name>I7MD87_TETTS</name>
<dbReference type="GeneID" id="7831494"/>
<evidence type="ECO:0000256" key="2">
    <source>
        <dbReference type="ARBA" id="ARBA00022737"/>
    </source>
</evidence>
<feature type="coiled-coil region" evidence="4">
    <location>
        <begin position="111"/>
        <end position="138"/>
    </location>
</feature>
<evidence type="ECO:0000256" key="4">
    <source>
        <dbReference type="SAM" id="Coils"/>
    </source>
</evidence>
<feature type="compositionally biased region" description="Polar residues" evidence="5">
    <location>
        <begin position="355"/>
        <end position="375"/>
    </location>
</feature>
<dbReference type="InterPro" id="IPR036322">
    <property type="entry name" value="WD40_repeat_dom_sf"/>
</dbReference>
<evidence type="ECO:0000256" key="3">
    <source>
        <dbReference type="PROSITE-ProRule" id="PRU00221"/>
    </source>
</evidence>
<dbReference type="eggNOG" id="KOG0266">
    <property type="taxonomic scope" value="Eukaryota"/>
</dbReference>
<keyword evidence="7" id="KW-1185">Reference proteome</keyword>
<keyword evidence="1 3" id="KW-0853">WD repeat</keyword>
<feature type="compositionally biased region" description="Low complexity" evidence="5">
    <location>
        <begin position="749"/>
        <end position="763"/>
    </location>
</feature>
<dbReference type="STRING" id="312017.I7MD87"/>
<dbReference type="PANTHER" id="PTHR19879">
    <property type="entry name" value="TRANSCRIPTION INITIATION FACTOR TFIID"/>
    <property type="match status" value="1"/>
</dbReference>
<feature type="compositionally biased region" description="Low complexity" evidence="5">
    <location>
        <begin position="339"/>
        <end position="354"/>
    </location>
</feature>
<dbReference type="CDD" id="cd00200">
    <property type="entry name" value="WD40"/>
    <property type="match status" value="1"/>
</dbReference>
<dbReference type="SUPFAM" id="SSF50978">
    <property type="entry name" value="WD40 repeat-like"/>
    <property type="match status" value="1"/>
</dbReference>
<dbReference type="Pfam" id="PF00400">
    <property type="entry name" value="WD40"/>
    <property type="match status" value="3"/>
</dbReference>